<protein>
    <submittedName>
        <fullName evidence="2">Uncharacterized protein</fullName>
    </submittedName>
</protein>
<evidence type="ECO:0000313" key="3">
    <source>
        <dbReference type="Proteomes" id="UP000554235"/>
    </source>
</evidence>
<sequence>MSQMGPQDRASSLEDRRPEWDSLHGLAMNSVSAPLLEIVCNHSPVQELALNLPRSSGERLRTPYARDEAEARLGEARTALFRAHHKGRFKPPPSCHQSSVLKFDHESGGEMAHTAGPPAAANMGFRTDARPWQRSSRYQGITAAASMAAISLMSAPARNGATSRVDRCECADCEFARKAGSGPLMAITITFARGGTGKGREELVHQELRNAYLIWAVEHYDFDTLESGRSKKDERRASRSSAEDIDDYGPEDAPSSNVERVAQASKTPLATTRSHGCR</sequence>
<evidence type="ECO:0000313" key="2">
    <source>
        <dbReference type="EMBL" id="KAF4459367.1"/>
    </source>
</evidence>
<comment type="caution">
    <text evidence="2">The sequence shown here is derived from an EMBL/GenBank/DDBJ whole genome shotgun (WGS) entry which is preliminary data.</text>
</comment>
<reference evidence="2 3" key="1">
    <citation type="submission" date="2020-01" db="EMBL/GenBank/DDBJ databases">
        <title>Identification and distribution of gene clusters putatively required for synthesis of sphingolipid metabolism inhibitors in phylogenetically diverse species of the filamentous fungus Fusarium.</title>
        <authorList>
            <person name="Kim H.-S."/>
            <person name="Busman M."/>
            <person name="Brown D.W."/>
            <person name="Divon H."/>
            <person name="Uhlig S."/>
            <person name="Proctor R.H."/>
        </authorList>
    </citation>
    <scope>NUCLEOTIDE SEQUENCE [LARGE SCALE GENOMIC DNA]</scope>
    <source>
        <strain evidence="2 3">NRRL 20459</strain>
    </source>
</reference>
<feature type="compositionally biased region" description="Polar residues" evidence="1">
    <location>
        <begin position="254"/>
        <end position="278"/>
    </location>
</feature>
<dbReference type="AlphaFoldDB" id="A0A8H4KY00"/>
<evidence type="ECO:0000256" key="1">
    <source>
        <dbReference type="SAM" id="MobiDB-lite"/>
    </source>
</evidence>
<name>A0A8H4KY00_9HYPO</name>
<accession>A0A8H4KY00</accession>
<feature type="region of interest" description="Disordered" evidence="1">
    <location>
        <begin position="227"/>
        <end position="278"/>
    </location>
</feature>
<dbReference type="EMBL" id="JAADYS010002191">
    <property type="protein sequence ID" value="KAF4459367.1"/>
    <property type="molecule type" value="Genomic_DNA"/>
</dbReference>
<gene>
    <name evidence="2" type="ORF">FALBO_13885</name>
</gene>
<organism evidence="2 3">
    <name type="scientific">Fusarium albosuccineum</name>
    <dbReference type="NCBI Taxonomy" id="1237068"/>
    <lineage>
        <taxon>Eukaryota</taxon>
        <taxon>Fungi</taxon>
        <taxon>Dikarya</taxon>
        <taxon>Ascomycota</taxon>
        <taxon>Pezizomycotina</taxon>
        <taxon>Sordariomycetes</taxon>
        <taxon>Hypocreomycetidae</taxon>
        <taxon>Hypocreales</taxon>
        <taxon>Nectriaceae</taxon>
        <taxon>Fusarium</taxon>
        <taxon>Fusarium decemcellulare species complex</taxon>
    </lineage>
</organism>
<proteinExistence type="predicted"/>
<dbReference type="Proteomes" id="UP000554235">
    <property type="component" value="Unassembled WGS sequence"/>
</dbReference>
<feature type="compositionally biased region" description="Basic and acidic residues" evidence="1">
    <location>
        <begin position="227"/>
        <end position="237"/>
    </location>
</feature>
<keyword evidence="3" id="KW-1185">Reference proteome</keyword>